<evidence type="ECO:0000313" key="1">
    <source>
        <dbReference type="EMBL" id="CAK0832654.1"/>
    </source>
</evidence>
<keyword evidence="2" id="KW-1185">Reference proteome</keyword>
<protein>
    <submittedName>
        <fullName evidence="1">Uncharacterized protein</fullName>
    </submittedName>
</protein>
<evidence type="ECO:0000313" key="2">
    <source>
        <dbReference type="Proteomes" id="UP001189429"/>
    </source>
</evidence>
<dbReference type="EMBL" id="CAUYUJ010011819">
    <property type="protein sequence ID" value="CAK0832654.1"/>
    <property type="molecule type" value="Genomic_DNA"/>
</dbReference>
<reference evidence="1" key="1">
    <citation type="submission" date="2023-10" db="EMBL/GenBank/DDBJ databases">
        <authorList>
            <person name="Chen Y."/>
            <person name="Shah S."/>
            <person name="Dougan E. K."/>
            <person name="Thang M."/>
            <person name="Chan C."/>
        </authorList>
    </citation>
    <scope>NUCLEOTIDE SEQUENCE [LARGE SCALE GENOMIC DNA]</scope>
</reference>
<feature type="non-terminal residue" evidence="1">
    <location>
        <position position="329"/>
    </location>
</feature>
<feature type="non-terminal residue" evidence="1">
    <location>
        <position position="1"/>
    </location>
</feature>
<name>A0ABN9SLH3_9DINO</name>
<proteinExistence type="predicted"/>
<dbReference type="Proteomes" id="UP001189429">
    <property type="component" value="Unassembled WGS sequence"/>
</dbReference>
<organism evidence="1 2">
    <name type="scientific">Prorocentrum cordatum</name>
    <dbReference type="NCBI Taxonomy" id="2364126"/>
    <lineage>
        <taxon>Eukaryota</taxon>
        <taxon>Sar</taxon>
        <taxon>Alveolata</taxon>
        <taxon>Dinophyceae</taxon>
        <taxon>Prorocentrales</taxon>
        <taxon>Prorocentraceae</taxon>
        <taxon>Prorocentrum</taxon>
    </lineage>
</organism>
<sequence>RRRGQRARRRDINEPGFLRKLAVTAAPRKRCEQCYAAVARAVGRLPKKDDCDAWGRIMVDYAEDLYRAGDTVTAARYAFHGVALVNDWPRRSPDLLPKTRLSILAFARSPPERCRDPPAIELVLLVLNYFLDRAVGEDCLRMALMAAHGAISFDCYLRPSEGLEITAGAVGRPRRGAAAQGWTINVAPAGVDAKPAVVCEVLELLVADLQPNDRVFRMLKLPDLEKEYRAASGALGFRAVPHGLRHAGPSHDAVVHKVKIEDGQARGRWASLESCRVYTKPATLVRSLNAVSDDLLDRAGALKATFSRRLLSVLREGLGVSPSRGGLKR</sequence>
<accession>A0ABN9SLH3</accession>
<comment type="caution">
    <text evidence="1">The sequence shown here is derived from an EMBL/GenBank/DDBJ whole genome shotgun (WGS) entry which is preliminary data.</text>
</comment>
<gene>
    <name evidence="1" type="ORF">PCOR1329_LOCUS30619</name>
</gene>